<evidence type="ECO:0000256" key="2">
    <source>
        <dbReference type="SAM" id="Phobius"/>
    </source>
</evidence>
<proteinExistence type="predicted"/>
<comment type="caution">
    <text evidence="3">The sequence shown here is derived from an EMBL/GenBank/DDBJ whole genome shotgun (WGS) entry which is preliminary data.</text>
</comment>
<organism evidence="3">
    <name type="scientific">marine sediment metagenome</name>
    <dbReference type="NCBI Taxonomy" id="412755"/>
    <lineage>
        <taxon>unclassified sequences</taxon>
        <taxon>metagenomes</taxon>
        <taxon>ecological metagenomes</taxon>
    </lineage>
</organism>
<dbReference type="AlphaFoldDB" id="X0X249"/>
<accession>X0X249</accession>
<keyword evidence="2" id="KW-1133">Transmembrane helix</keyword>
<protein>
    <submittedName>
        <fullName evidence="3">Uncharacterized protein</fullName>
    </submittedName>
</protein>
<feature type="transmembrane region" description="Helical" evidence="2">
    <location>
        <begin position="45"/>
        <end position="67"/>
    </location>
</feature>
<dbReference type="EMBL" id="BARS01043786">
    <property type="protein sequence ID" value="GAG29472.1"/>
    <property type="molecule type" value="Genomic_DNA"/>
</dbReference>
<evidence type="ECO:0000256" key="1">
    <source>
        <dbReference type="SAM" id="MobiDB-lite"/>
    </source>
</evidence>
<name>X0X249_9ZZZZ</name>
<evidence type="ECO:0000313" key="3">
    <source>
        <dbReference type="EMBL" id="GAG29472.1"/>
    </source>
</evidence>
<gene>
    <name evidence="3" type="ORF">S01H1_66243</name>
</gene>
<sequence>TAPLVAESATAKADAREQPELEEPELPLTAEDLLDAERKAKLKKYGVMFGIYVVVLVVGVVAISMMFDRGQDEEPAGLPPRLDEPEIARVLEKWIEPLGDYPAMAQQHLKQARRLYVERRRKGNGYLCVQHYKLYRAYGGLAGSGTFGLEDELHYDEVMAELIADVSTSYDEAYKRRESGWWAEAKEAFQEVQLLVPIARDPQQDLDYENEIHANARDNIRYINVQLNKKRR</sequence>
<feature type="region of interest" description="Disordered" evidence="1">
    <location>
        <begin position="1"/>
        <end position="22"/>
    </location>
</feature>
<keyword evidence="2" id="KW-0812">Transmembrane</keyword>
<reference evidence="3" key="1">
    <citation type="journal article" date="2014" name="Front. Microbiol.">
        <title>High frequency of phylogenetically diverse reductive dehalogenase-homologous genes in deep subseafloor sedimentary metagenomes.</title>
        <authorList>
            <person name="Kawai M."/>
            <person name="Futagami T."/>
            <person name="Toyoda A."/>
            <person name="Takaki Y."/>
            <person name="Nishi S."/>
            <person name="Hori S."/>
            <person name="Arai W."/>
            <person name="Tsubouchi T."/>
            <person name="Morono Y."/>
            <person name="Uchiyama I."/>
            <person name="Ito T."/>
            <person name="Fujiyama A."/>
            <person name="Inagaki F."/>
            <person name="Takami H."/>
        </authorList>
    </citation>
    <scope>NUCLEOTIDE SEQUENCE</scope>
    <source>
        <strain evidence="3">Expedition CK06-06</strain>
    </source>
</reference>
<feature type="non-terminal residue" evidence="3">
    <location>
        <position position="1"/>
    </location>
</feature>
<keyword evidence="2" id="KW-0472">Membrane</keyword>